<reference evidence="2 3" key="1">
    <citation type="journal article" date="2009" name="Stand. Genomic Sci.">
        <title>Complete genome sequence of Actinosynnema mirum type strain (101).</title>
        <authorList>
            <person name="Land M."/>
            <person name="Lapidus A."/>
            <person name="Mayilraj S."/>
            <person name="Chen F."/>
            <person name="Copeland A."/>
            <person name="Del Rio T.G."/>
            <person name="Nolan M."/>
            <person name="Lucas S."/>
            <person name="Tice H."/>
            <person name="Cheng J.F."/>
            <person name="Chertkov O."/>
            <person name="Bruce D."/>
            <person name="Goodwin L."/>
            <person name="Pitluck S."/>
            <person name="Rohde M."/>
            <person name="Goker M."/>
            <person name="Pati A."/>
            <person name="Ivanova N."/>
            <person name="Mavromatis K."/>
            <person name="Chen A."/>
            <person name="Palaniappan K."/>
            <person name="Hauser L."/>
            <person name="Chang Y.J."/>
            <person name="Jeffries C.C."/>
            <person name="Brettin T."/>
            <person name="Detter J.C."/>
            <person name="Han C."/>
            <person name="Chain P."/>
            <person name="Tindall B.J."/>
            <person name="Bristow J."/>
            <person name="Eisen J.A."/>
            <person name="Markowitz V."/>
            <person name="Hugenholtz P."/>
            <person name="Kyrpides N.C."/>
            <person name="Klenk H.P."/>
        </authorList>
    </citation>
    <scope>NUCLEOTIDE SEQUENCE [LARGE SCALE GENOMIC DNA]</scope>
    <source>
        <strain evidence="3">ATCC 29888 / DSM 43827 / JCM 3225 / NBRC 14064 / NCIMB 13271 / NRRL B-12336 / IMRU 3971 / 101</strain>
    </source>
</reference>
<dbReference type="NCBIfam" id="TIGR01764">
    <property type="entry name" value="excise"/>
    <property type="match status" value="1"/>
</dbReference>
<gene>
    <name evidence="2" type="ordered locus">Amir_0173</name>
</gene>
<dbReference type="InterPro" id="IPR041657">
    <property type="entry name" value="HTH_17"/>
</dbReference>
<dbReference type="Pfam" id="PF12728">
    <property type="entry name" value="HTH_17"/>
    <property type="match status" value="1"/>
</dbReference>
<dbReference type="HOGENOM" id="CLU_2299675_0_0_11"/>
<dbReference type="EMBL" id="CP001630">
    <property type="protein sequence ID" value="ACU34144.1"/>
    <property type="molecule type" value="Genomic_DNA"/>
</dbReference>
<organism evidence="2 3">
    <name type="scientific">Actinosynnema mirum (strain ATCC 29888 / DSM 43827 / JCM 3225 / NBRC 14064 / NCIMB 13271 / NRRL B-12336 / IMRU 3971 / 101)</name>
    <dbReference type="NCBI Taxonomy" id="446462"/>
    <lineage>
        <taxon>Bacteria</taxon>
        <taxon>Bacillati</taxon>
        <taxon>Actinomycetota</taxon>
        <taxon>Actinomycetes</taxon>
        <taxon>Pseudonocardiales</taxon>
        <taxon>Pseudonocardiaceae</taxon>
        <taxon>Actinosynnema</taxon>
    </lineage>
</organism>
<feature type="domain" description="Helix-turn-helix" evidence="1">
    <location>
        <begin position="40"/>
        <end position="87"/>
    </location>
</feature>
<proteinExistence type="predicted"/>
<protein>
    <submittedName>
        <fullName evidence="2">DNA binding domain protein, excisionase family</fullName>
    </submittedName>
</protein>
<keyword evidence="3" id="KW-1185">Reference proteome</keyword>
<dbReference type="RefSeq" id="WP_012782807.1">
    <property type="nucleotide sequence ID" value="NC_013093.1"/>
</dbReference>
<dbReference type="KEGG" id="ami:Amir_0173"/>
<dbReference type="InterPro" id="IPR010093">
    <property type="entry name" value="SinI_DNA-bd"/>
</dbReference>
<dbReference type="AlphaFoldDB" id="C6WDZ9"/>
<dbReference type="Proteomes" id="UP000002213">
    <property type="component" value="Chromosome"/>
</dbReference>
<evidence type="ECO:0000259" key="1">
    <source>
        <dbReference type="Pfam" id="PF12728"/>
    </source>
</evidence>
<dbReference type="GO" id="GO:0003677">
    <property type="term" value="F:DNA binding"/>
    <property type="evidence" value="ECO:0007669"/>
    <property type="project" value="InterPro"/>
</dbReference>
<sequence>MSTNGRNAEIAELIARLTVLMTASPERQVPAQRPAPVRVLLTVEEAAERLGIGKTKAYALVKAGSLESVLIGRLRRVHVDAIDHYTARLVAEQSSARPAA</sequence>
<accession>C6WDZ9</accession>
<name>C6WDZ9_ACTMD</name>
<evidence type="ECO:0000313" key="2">
    <source>
        <dbReference type="EMBL" id="ACU34144.1"/>
    </source>
</evidence>
<dbReference type="STRING" id="446462.Amir_0173"/>
<dbReference type="OrthoDB" id="3789542at2"/>
<dbReference type="eggNOG" id="COG3311">
    <property type="taxonomic scope" value="Bacteria"/>
</dbReference>
<evidence type="ECO:0000313" key="3">
    <source>
        <dbReference type="Proteomes" id="UP000002213"/>
    </source>
</evidence>